<dbReference type="EMBL" id="MT630801">
    <property type="protein sequence ID" value="QNO43251.1"/>
    <property type="molecule type" value="Genomic_DNA"/>
</dbReference>
<dbReference type="EMBL" id="MT630714">
    <property type="protein sequence ID" value="QNO42148.1"/>
    <property type="molecule type" value="Genomic_DNA"/>
</dbReference>
<evidence type="ECO:0000313" key="4">
    <source>
        <dbReference type="EMBL" id="QNO45758.1"/>
    </source>
</evidence>
<dbReference type="Pfam" id="PF07676">
    <property type="entry name" value="PD40"/>
    <property type="match status" value="1"/>
</dbReference>
<protein>
    <submittedName>
        <fullName evidence="3">Tol-Pal system protein TolB</fullName>
    </submittedName>
</protein>
<evidence type="ECO:0000313" key="3">
    <source>
        <dbReference type="EMBL" id="QNO43251.1"/>
    </source>
</evidence>
<dbReference type="InterPro" id="IPR011659">
    <property type="entry name" value="WD40"/>
</dbReference>
<gene>
    <name evidence="3" type="primary">tolB</name>
    <name evidence="2" type="synonym">tolB_1</name>
    <name evidence="4" type="synonym">tolB_5</name>
    <name evidence="2" type="ORF">CAOPPJJI_00015</name>
    <name evidence="3" type="ORF">CPEMFCDE_00011</name>
    <name evidence="4" type="ORF">FHBEAHMJ_00008</name>
</gene>
<name>A0A7G9Y5G7_9EURY</name>
<reference evidence="3" key="1">
    <citation type="submission" date="2020-06" db="EMBL/GenBank/DDBJ databases">
        <title>Unique genomic features of the anaerobic methanotrophic archaea.</title>
        <authorList>
            <person name="Chadwick G.L."/>
            <person name="Skennerton C.T."/>
            <person name="Laso-Perez R."/>
            <person name="Leu A.O."/>
            <person name="Speth D.R."/>
            <person name="Yu H."/>
            <person name="Morgan-Lang C."/>
            <person name="Hatzenpichler R."/>
            <person name="Goudeau D."/>
            <person name="Malmstrom R."/>
            <person name="Brazelton W.J."/>
            <person name="Woyke T."/>
            <person name="Hallam S.J."/>
            <person name="Tyson G.W."/>
            <person name="Wegener G."/>
            <person name="Boetius A."/>
            <person name="Orphan V."/>
        </authorList>
    </citation>
    <scope>NUCLEOTIDE SEQUENCE</scope>
</reference>
<sequence>MKTKTKKILTILLLLAIASSVTIFALVTMQSPVRQAITQSELDDLIAASGGTRLTTNPGPDESPVWSPDGTKIFFETRPDVGSGRYSSECYIAVMNADGSDVTRLANGTNPVLHSGKVYFEYYDPVYTELLVTEVMDLDGGNKKKLLSLNERTHPFQAISPDRTKVCYCTYYGTGSYLVWWKNGTVTKEKGDWNIDGAKYNDAWQSREIHMAGPETHSDIWVMNLDESNKVKLASGIESSNCPPRPEWSPDGKKIFFLNPVISPETRIENIDIWVMDANGGNKKQLTDRPGYDAGPEFSPDGTKITYLSENQDNFDIWMMNPDGSGKERLTESPGADAGFEWNPDGRRVAYISRSSNGYLYKTEHDFEDKSEIWVMDIDGSDKELLLSIPYPYGVIGGIEWSPDGSKMVFGFHPNYGNDDIYVLDVPAASAIAGVVSE</sequence>
<dbReference type="InterPro" id="IPR011042">
    <property type="entry name" value="6-blade_b-propeller_TolB-like"/>
</dbReference>
<evidence type="ECO:0000313" key="2">
    <source>
        <dbReference type="EMBL" id="QNO42148.1"/>
    </source>
</evidence>
<comment type="similarity">
    <text evidence="1">Belongs to the TolB family.</text>
</comment>
<dbReference type="Gene3D" id="2.120.10.30">
    <property type="entry name" value="TolB, C-terminal domain"/>
    <property type="match status" value="2"/>
</dbReference>
<organism evidence="3">
    <name type="scientific">Candidatus Methanogaster sp. ANME-2c ERB4</name>
    <dbReference type="NCBI Taxonomy" id="2759911"/>
    <lineage>
        <taxon>Archaea</taxon>
        <taxon>Methanobacteriati</taxon>
        <taxon>Methanobacteriota</taxon>
        <taxon>Stenosarchaea group</taxon>
        <taxon>Methanomicrobia</taxon>
        <taxon>Methanosarcinales</taxon>
        <taxon>ANME-2 cluster</taxon>
        <taxon>Candidatus Methanogasteraceae</taxon>
        <taxon>Candidatus Methanogaster</taxon>
    </lineage>
</organism>
<dbReference type="AlphaFoldDB" id="A0A7G9Y5G7"/>
<accession>A0A7G9Y5G7</accession>
<dbReference type="EMBL" id="MT631149">
    <property type="protein sequence ID" value="QNO45758.1"/>
    <property type="molecule type" value="Genomic_DNA"/>
</dbReference>
<dbReference type="PANTHER" id="PTHR36842:SF1">
    <property type="entry name" value="PROTEIN TOLB"/>
    <property type="match status" value="1"/>
</dbReference>
<proteinExistence type="inferred from homology"/>
<dbReference type="PANTHER" id="PTHR36842">
    <property type="entry name" value="PROTEIN TOLB HOMOLOG"/>
    <property type="match status" value="1"/>
</dbReference>
<dbReference type="SUPFAM" id="SSF69304">
    <property type="entry name" value="Tricorn protease N-terminal domain"/>
    <property type="match status" value="1"/>
</dbReference>
<evidence type="ECO:0000256" key="1">
    <source>
        <dbReference type="ARBA" id="ARBA00009820"/>
    </source>
</evidence>
<dbReference type="Pfam" id="PF26549">
    <property type="entry name" value="Tricorn_N"/>
    <property type="match status" value="1"/>
</dbReference>